<evidence type="ECO:0000256" key="6">
    <source>
        <dbReference type="ARBA" id="ARBA00023180"/>
    </source>
</evidence>
<feature type="non-terminal residue" evidence="10">
    <location>
        <position position="1"/>
    </location>
</feature>
<dbReference type="AlphaFoldDB" id="A0A7R9QZD1"/>
<reference evidence="10" key="1">
    <citation type="submission" date="2020-11" db="EMBL/GenBank/DDBJ databases">
        <authorList>
            <person name="Tran Van P."/>
        </authorList>
    </citation>
    <scope>NUCLEOTIDE SEQUENCE</scope>
</reference>
<dbReference type="PANTHER" id="PTHR43918">
    <property type="entry name" value="ACETYLCHOLINESTERASE"/>
    <property type="match status" value="1"/>
</dbReference>
<accession>A0A7R9QZD1</accession>
<dbReference type="InterPro" id="IPR019819">
    <property type="entry name" value="Carboxylesterase_B_CS"/>
</dbReference>
<evidence type="ECO:0000256" key="8">
    <source>
        <dbReference type="RuleBase" id="RU361235"/>
    </source>
</evidence>
<dbReference type="InterPro" id="IPR050654">
    <property type="entry name" value="AChE-related_enzymes"/>
</dbReference>
<dbReference type="EC" id="3.1.1.-" evidence="8"/>
<feature type="domain" description="Carboxylesterase type B" evidence="9">
    <location>
        <begin position="1"/>
        <end position="390"/>
    </location>
</feature>
<dbReference type="InterPro" id="IPR000997">
    <property type="entry name" value="Cholinesterase"/>
</dbReference>
<keyword evidence="4" id="KW-0531">Neurotransmitter degradation</keyword>
<dbReference type="PROSITE" id="PS00941">
    <property type="entry name" value="CARBOXYLESTERASE_B_2"/>
    <property type="match status" value="1"/>
</dbReference>
<evidence type="ECO:0000313" key="11">
    <source>
        <dbReference type="Proteomes" id="UP000728032"/>
    </source>
</evidence>
<feature type="non-terminal residue" evidence="10">
    <location>
        <position position="390"/>
    </location>
</feature>
<sequence>RFRKPVPTDSWSQPLVADKWPNPCTQLPVWAPFMQNKNFSEDCLYLNIWSPKGKVSSNRLKPVMFFIHGGGFIIGSSNEYHYNGEVLASKGDVIVVTFNYRLNGFGFLYTGTDAGPGNAGLWDQVLALEWVHKNILNFGGDPKQITVFGESAGSITTSAIILSPVTRNLFKNAIMMSGSALGDTVGDASQMSQYWLKQSKQMGCSDDRNPAKFTQKVINCLKTISADRLVNYTSGSLDFVAGNRLKIVSHIVVDGEFLPENPLKMLKSKNFKKSLNLMIGNCEDEGSSLLALVVDPKKFSPNNPPPITYTEAYDPTQILFSSLDETPAIDGQEVSKLYFTGLSDKTPQGVLRRTIGKAFGDYTITCPTILFAKSLFKKDYKTSRVFQYYF</sequence>
<dbReference type="SUPFAM" id="SSF53474">
    <property type="entry name" value="alpha/beta-Hydrolases"/>
    <property type="match status" value="1"/>
</dbReference>
<evidence type="ECO:0000256" key="1">
    <source>
        <dbReference type="ARBA" id="ARBA00005964"/>
    </source>
</evidence>
<dbReference type="Gene3D" id="3.40.50.1820">
    <property type="entry name" value="alpha/beta hydrolase"/>
    <property type="match status" value="1"/>
</dbReference>
<dbReference type="PROSITE" id="PS00122">
    <property type="entry name" value="CARBOXYLESTERASE_B_1"/>
    <property type="match status" value="1"/>
</dbReference>
<keyword evidence="2" id="KW-0719">Serine esterase</keyword>
<dbReference type="InterPro" id="IPR029058">
    <property type="entry name" value="AB_hydrolase_fold"/>
</dbReference>
<dbReference type="GO" id="GO:0019695">
    <property type="term" value="P:choline metabolic process"/>
    <property type="evidence" value="ECO:0007669"/>
    <property type="project" value="TreeGrafter"/>
</dbReference>
<dbReference type="OrthoDB" id="19653at2759"/>
<dbReference type="GO" id="GO:0005615">
    <property type="term" value="C:extracellular space"/>
    <property type="evidence" value="ECO:0007669"/>
    <property type="project" value="TreeGrafter"/>
</dbReference>
<dbReference type="EMBL" id="CAJPVJ010029988">
    <property type="protein sequence ID" value="CAG2180063.1"/>
    <property type="molecule type" value="Genomic_DNA"/>
</dbReference>
<dbReference type="GO" id="GO:0005886">
    <property type="term" value="C:plasma membrane"/>
    <property type="evidence" value="ECO:0007669"/>
    <property type="project" value="TreeGrafter"/>
</dbReference>
<dbReference type="Pfam" id="PF00135">
    <property type="entry name" value="COesterase"/>
    <property type="match status" value="1"/>
</dbReference>
<dbReference type="GO" id="GO:0003990">
    <property type="term" value="F:acetylcholinesterase activity"/>
    <property type="evidence" value="ECO:0007669"/>
    <property type="project" value="UniProtKB-EC"/>
</dbReference>
<dbReference type="Proteomes" id="UP000728032">
    <property type="component" value="Unassembled WGS sequence"/>
</dbReference>
<name>A0A7R9QZD1_9ACAR</name>
<evidence type="ECO:0000256" key="3">
    <source>
        <dbReference type="ARBA" id="ARBA00022801"/>
    </source>
</evidence>
<dbReference type="EMBL" id="OC944813">
    <property type="protein sequence ID" value="CAD7662926.1"/>
    <property type="molecule type" value="Genomic_DNA"/>
</dbReference>
<keyword evidence="5" id="KW-1015">Disulfide bond</keyword>
<dbReference type="PRINTS" id="PR00878">
    <property type="entry name" value="CHOLNESTRASE"/>
</dbReference>
<proteinExistence type="inferred from homology"/>
<protein>
    <recommendedName>
        <fullName evidence="8">Carboxylic ester hydrolase</fullName>
        <ecNumber evidence="8">3.1.1.-</ecNumber>
    </recommendedName>
</protein>
<dbReference type="InterPro" id="IPR019826">
    <property type="entry name" value="Carboxylesterase_B_AS"/>
</dbReference>
<evidence type="ECO:0000256" key="5">
    <source>
        <dbReference type="ARBA" id="ARBA00023157"/>
    </source>
</evidence>
<keyword evidence="11" id="KW-1185">Reference proteome</keyword>
<keyword evidence="6" id="KW-0325">Glycoprotein</keyword>
<evidence type="ECO:0000256" key="2">
    <source>
        <dbReference type="ARBA" id="ARBA00022487"/>
    </source>
</evidence>
<evidence type="ECO:0000256" key="7">
    <source>
        <dbReference type="ARBA" id="ARBA00048484"/>
    </source>
</evidence>
<dbReference type="GO" id="GO:0006581">
    <property type="term" value="P:acetylcholine catabolic process"/>
    <property type="evidence" value="ECO:0007669"/>
    <property type="project" value="TreeGrafter"/>
</dbReference>
<dbReference type="PANTHER" id="PTHR43918:SF4">
    <property type="entry name" value="CARBOXYLIC ESTER HYDROLASE"/>
    <property type="match status" value="1"/>
</dbReference>
<comment type="catalytic activity">
    <reaction evidence="7">
        <text>acetylcholine + H2O = choline + acetate + H(+)</text>
        <dbReference type="Rhea" id="RHEA:17561"/>
        <dbReference type="ChEBI" id="CHEBI:15354"/>
        <dbReference type="ChEBI" id="CHEBI:15355"/>
        <dbReference type="ChEBI" id="CHEBI:15377"/>
        <dbReference type="ChEBI" id="CHEBI:15378"/>
        <dbReference type="ChEBI" id="CHEBI:30089"/>
        <dbReference type="EC" id="3.1.1.7"/>
    </reaction>
</comment>
<evidence type="ECO:0000313" key="10">
    <source>
        <dbReference type="EMBL" id="CAD7662926.1"/>
    </source>
</evidence>
<comment type="similarity">
    <text evidence="1 8">Belongs to the type-B carboxylesterase/lipase family.</text>
</comment>
<dbReference type="InterPro" id="IPR002018">
    <property type="entry name" value="CarbesteraseB"/>
</dbReference>
<evidence type="ECO:0000259" key="9">
    <source>
        <dbReference type="Pfam" id="PF00135"/>
    </source>
</evidence>
<gene>
    <name evidence="10" type="ORF">ONB1V03_LOCUS19486</name>
</gene>
<keyword evidence="3 8" id="KW-0378">Hydrolase</keyword>
<organism evidence="10">
    <name type="scientific">Oppiella nova</name>
    <dbReference type="NCBI Taxonomy" id="334625"/>
    <lineage>
        <taxon>Eukaryota</taxon>
        <taxon>Metazoa</taxon>
        <taxon>Ecdysozoa</taxon>
        <taxon>Arthropoda</taxon>
        <taxon>Chelicerata</taxon>
        <taxon>Arachnida</taxon>
        <taxon>Acari</taxon>
        <taxon>Acariformes</taxon>
        <taxon>Sarcoptiformes</taxon>
        <taxon>Oribatida</taxon>
        <taxon>Brachypylina</taxon>
        <taxon>Oppioidea</taxon>
        <taxon>Oppiidae</taxon>
        <taxon>Oppiella</taxon>
    </lineage>
</organism>
<evidence type="ECO:0000256" key="4">
    <source>
        <dbReference type="ARBA" id="ARBA00022867"/>
    </source>
</evidence>